<feature type="transmembrane region" description="Helical" evidence="5">
    <location>
        <begin position="113"/>
        <end position="136"/>
    </location>
</feature>
<evidence type="ECO:0000313" key="7">
    <source>
        <dbReference type="Proteomes" id="UP000093476"/>
    </source>
</evidence>
<name>A0A1C0U8D5_9GAMM</name>
<evidence type="ECO:0000256" key="2">
    <source>
        <dbReference type="ARBA" id="ARBA00022692"/>
    </source>
</evidence>
<dbReference type="InterPro" id="IPR003752">
    <property type="entry name" value="DiS_bond_form_DsbB/BdbC"/>
</dbReference>
<feature type="transmembrane region" description="Helical" evidence="5">
    <location>
        <begin position="148"/>
        <end position="170"/>
    </location>
</feature>
<dbReference type="GO" id="GO:0006457">
    <property type="term" value="P:protein folding"/>
    <property type="evidence" value="ECO:0007669"/>
    <property type="project" value="InterPro"/>
</dbReference>
<keyword evidence="4 5" id="KW-0472">Membrane</keyword>
<dbReference type="STRING" id="286156.Ppb6_00511"/>
<sequence length="189" mass="20569">MNQVLATKQKISYGMIFNIIGLLGISAALTVAFYYQLVLSELPCPLCLLQRTGMIMIGFGFLFNLRFGIKSAHYGLALIGCLVTGIIAIRQVFLHILPGDIGYGSALFGIHFYTWALLSSVIAIIAISVMLILKSLEKTTEEKENTPVFGQILIGLFVLLITANLISTVLECGGGQCDDNPTFYQLLGK</sequence>
<dbReference type="Gene3D" id="1.20.1550.10">
    <property type="entry name" value="DsbB-like"/>
    <property type="match status" value="1"/>
</dbReference>
<evidence type="ECO:0000256" key="1">
    <source>
        <dbReference type="ARBA" id="ARBA00004141"/>
    </source>
</evidence>
<evidence type="ECO:0000256" key="4">
    <source>
        <dbReference type="ARBA" id="ARBA00023136"/>
    </source>
</evidence>
<reference evidence="6 7" key="1">
    <citation type="submission" date="2015-12" db="EMBL/GenBank/DDBJ databases">
        <title>Genome comparisons provide insights into the role of secondary metabolites in the pathogenic phase of the Photorhabdus life cycle.</title>
        <authorList>
            <person name="Tobias N.J."/>
            <person name="Mishra B."/>
            <person name="Gupta D.K."/>
            <person name="Thines M."/>
            <person name="Stinear T.P."/>
            <person name="Bode H.B."/>
        </authorList>
    </citation>
    <scope>NUCLEOTIDE SEQUENCE [LARGE SCALE GENOMIC DNA]</scope>
    <source>
        <strain evidence="6 7">PB68.1</strain>
    </source>
</reference>
<feature type="transmembrane region" description="Helical" evidence="5">
    <location>
        <begin position="12"/>
        <end position="36"/>
    </location>
</feature>
<protein>
    <submittedName>
        <fullName evidence="6">Disulfide bond formation protein B</fullName>
    </submittedName>
</protein>
<gene>
    <name evidence="6" type="ORF">Ppb6_00511</name>
</gene>
<keyword evidence="2 5" id="KW-0812">Transmembrane</keyword>
<accession>A0A1C0U8D5</accession>
<keyword evidence="7" id="KW-1185">Reference proteome</keyword>
<comment type="subcellular location">
    <subcellularLocation>
        <location evidence="1">Membrane</location>
        <topology evidence="1">Multi-pass membrane protein</topology>
    </subcellularLocation>
</comment>
<dbReference type="GO" id="GO:0016020">
    <property type="term" value="C:membrane"/>
    <property type="evidence" value="ECO:0007669"/>
    <property type="project" value="UniProtKB-SubCell"/>
</dbReference>
<feature type="transmembrane region" description="Helical" evidence="5">
    <location>
        <begin position="48"/>
        <end position="67"/>
    </location>
</feature>
<comment type="caution">
    <text evidence="6">The sequence shown here is derived from an EMBL/GenBank/DDBJ whole genome shotgun (WGS) entry which is preliminary data.</text>
</comment>
<evidence type="ECO:0000313" key="6">
    <source>
        <dbReference type="EMBL" id="OCQ54200.1"/>
    </source>
</evidence>
<dbReference type="PATRIC" id="fig|286156.4.peg.593"/>
<dbReference type="EMBL" id="LOMY01000018">
    <property type="protein sequence ID" value="OCQ54200.1"/>
    <property type="molecule type" value="Genomic_DNA"/>
</dbReference>
<feature type="transmembrane region" description="Helical" evidence="5">
    <location>
        <begin position="74"/>
        <end position="93"/>
    </location>
</feature>
<dbReference type="SUPFAM" id="SSF158442">
    <property type="entry name" value="DsbB-like"/>
    <property type="match status" value="1"/>
</dbReference>
<organism evidence="6 7">
    <name type="scientific">Photorhabdus australis subsp. thailandensis</name>
    <dbReference type="NCBI Taxonomy" id="2805096"/>
    <lineage>
        <taxon>Bacteria</taxon>
        <taxon>Pseudomonadati</taxon>
        <taxon>Pseudomonadota</taxon>
        <taxon>Gammaproteobacteria</taxon>
        <taxon>Enterobacterales</taxon>
        <taxon>Morganellaceae</taxon>
        <taxon>Photorhabdus</taxon>
    </lineage>
</organism>
<dbReference type="RefSeq" id="WP_065821975.1">
    <property type="nucleotide sequence ID" value="NZ_CAWMQZ010000018.1"/>
</dbReference>
<evidence type="ECO:0000256" key="5">
    <source>
        <dbReference type="SAM" id="Phobius"/>
    </source>
</evidence>
<dbReference type="Proteomes" id="UP000093476">
    <property type="component" value="Unassembled WGS sequence"/>
</dbReference>
<dbReference type="AlphaFoldDB" id="A0A1C0U8D5"/>
<keyword evidence="3 5" id="KW-1133">Transmembrane helix</keyword>
<dbReference type="InterPro" id="IPR023380">
    <property type="entry name" value="DsbB-like_sf"/>
</dbReference>
<evidence type="ECO:0000256" key="3">
    <source>
        <dbReference type="ARBA" id="ARBA00022989"/>
    </source>
</evidence>
<proteinExistence type="predicted"/>
<dbReference type="GO" id="GO:0015035">
    <property type="term" value="F:protein-disulfide reductase activity"/>
    <property type="evidence" value="ECO:0007669"/>
    <property type="project" value="InterPro"/>
</dbReference>
<dbReference type="Pfam" id="PF02600">
    <property type="entry name" value="DsbB"/>
    <property type="match status" value="1"/>
</dbReference>